<gene>
    <name evidence="3" type="ORF">CTER_2895</name>
</gene>
<dbReference type="STRING" id="1195236.CTER_2895"/>
<dbReference type="Gene3D" id="3.90.76.10">
    <property type="entry name" value="Dipeptide-binding Protein, Domain 1"/>
    <property type="match status" value="1"/>
</dbReference>
<dbReference type="InterPro" id="IPR039424">
    <property type="entry name" value="SBP_5"/>
</dbReference>
<dbReference type="Pfam" id="PF00496">
    <property type="entry name" value="SBP_bac_5"/>
    <property type="match status" value="1"/>
</dbReference>
<feature type="signal peptide" evidence="1">
    <location>
        <begin position="1"/>
        <end position="20"/>
    </location>
</feature>
<protein>
    <submittedName>
        <fullName evidence="3">ABC-type dipeptide transport system, periplasmic component</fullName>
    </submittedName>
</protein>
<dbReference type="InterPro" id="IPR030678">
    <property type="entry name" value="Peptide/Ni-bd"/>
</dbReference>
<dbReference type="PANTHER" id="PTHR30290:SF81">
    <property type="entry name" value="OLIGOPEPTIDE-BINDING PROTEIN OPPA"/>
    <property type="match status" value="1"/>
</dbReference>
<dbReference type="PATRIC" id="fig|1195236.3.peg.3213"/>
<dbReference type="PANTHER" id="PTHR30290">
    <property type="entry name" value="PERIPLASMIC BINDING COMPONENT OF ABC TRANSPORTER"/>
    <property type="match status" value="1"/>
</dbReference>
<dbReference type="RefSeq" id="WP_004626772.1">
    <property type="nucleotide sequence ID" value="NZ_AORV01000040.1"/>
</dbReference>
<dbReference type="Gene3D" id="3.10.105.10">
    <property type="entry name" value="Dipeptide-binding Protein, Domain 3"/>
    <property type="match status" value="1"/>
</dbReference>
<organism evidence="3 4">
    <name type="scientific">Ruminiclostridium cellobioparum subsp. termitidis CT1112</name>
    <dbReference type="NCBI Taxonomy" id="1195236"/>
    <lineage>
        <taxon>Bacteria</taxon>
        <taxon>Bacillati</taxon>
        <taxon>Bacillota</taxon>
        <taxon>Clostridia</taxon>
        <taxon>Eubacteriales</taxon>
        <taxon>Oscillospiraceae</taxon>
        <taxon>Ruminiclostridium</taxon>
    </lineage>
</organism>
<accession>S0FLR1</accession>
<keyword evidence="1" id="KW-0732">Signal</keyword>
<dbReference type="GO" id="GO:0042597">
    <property type="term" value="C:periplasmic space"/>
    <property type="evidence" value="ECO:0007669"/>
    <property type="project" value="UniProtKB-ARBA"/>
</dbReference>
<feature type="chain" id="PRO_5038806038" evidence="1">
    <location>
        <begin position="21"/>
        <end position="582"/>
    </location>
</feature>
<dbReference type="GO" id="GO:1904680">
    <property type="term" value="F:peptide transmembrane transporter activity"/>
    <property type="evidence" value="ECO:0007669"/>
    <property type="project" value="TreeGrafter"/>
</dbReference>
<proteinExistence type="predicted"/>
<comment type="caution">
    <text evidence="3">The sequence shown here is derived from an EMBL/GenBank/DDBJ whole genome shotgun (WGS) entry which is preliminary data.</text>
</comment>
<dbReference type="SUPFAM" id="SSF53850">
    <property type="entry name" value="Periplasmic binding protein-like II"/>
    <property type="match status" value="1"/>
</dbReference>
<dbReference type="GO" id="GO:0043190">
    <property type="term" value="C:ATP-binding cassette (ABC) transporter complex"/>
    <property type="evidence" value="ECO:0007669"/>
    <property type="project" value="InterPro"/>
</dbReference>
<dbReference type="InterPro" id="IPR000914">
    <property type="entry name" value="SBP_5_dom"/>
</dbReference>
<dbReference type="PIRSF" id="PIRSF002741">
    <property type="entry name" value="MppA"/>
    <property type="match status" value="1"/>
</dbReference>
<sequence>MKKKTIGLMALMLSTVVVLSTSCTSNGTGSASSSSAASSSAADSTQAVKLTDSKVELIKATDPGKSPDTANKRTDTFVATIHEPGGVFLPYFYDNGWDGNAVQPIFSSLVTVDDNGNPIPDLAEKWEISPDNLTYTYYLRPNLKFSDGSPLTAEDVAFTLTLLNDPAYAAGNVDFSNIVIKGTDEYKNGNATSISGIKVIDPTTIQITTEKLNPLSLTTLGGSVISKAYYGNGYQKGKLDYLRDLYAKPMGDGPYQLDQYINGQEIRYNANPNYYGGKPSIEHLIFKVTSTSTALQSFQTGQTDLDSFSTDQDTLEQLKALGFANIRIRTIPDFGIIYVNNKKPYLKDTAARQALYYGLDRQKIIDVKYNGYGEVANVFAAPTLWSYTEEGVTKYNYDPDKAKQLLEGLGWKAGSDGILQKDGQKLKLSYLTTKPDDPIIPIAKESYKAIGVDFVPEVLDANTMFDRLNKGDYDLLSVRTNGLIDPNDPVYEFSSTDPNVNPSGYSNPTVTQLIKEGISTSDKTKRQTIYTKLYQELSKDPPVILIDYRKSISAWNDRIIGGENYTTGASDVAIQLAKLKIR</sequence>
<keyword evidence="4" id="KW-1185">Reference proteome</keyword>
<dbReference type="PROSITE" id="PS51257">
    <property type="entry name" value="PROKAR_LIPOPROTEIN"/>
    <property type="match status" value="1"/>
</dbReference>
<feature type="domain" description="Solute-binding protein family 5" evidence="2">
    <location>
        <begin position="118"/>
        <end position="496"/>
    </location>
</feature>
<dbReference type="Gene3D" id="3.40.190.10">
    <property type="entry name" value="Periplasmic binding protein-like II"/>
    <property type="match status" value="1"/>
</dbReference>
<reference evidence="3 4" key="1">
    <citation type="journal article" date="2013" name="Genome Announc.">
        <title>Draft Genome Sequence of the Cellulolytic, Mesophilic, Anaerobic Bacterium Clostridium termitidis Strain CT1112 (DSM 5398).</title>
        <authorList>
            <person name="Lal S."/>
            <person name="Ramachandran U."/>
            <person name="Zhang X."/>
            <person name="Munir R."/>
            <person name="Sparling R."/>
            <person name="Levin D.B."/>
        </authorList>
    </citation>
    <scope>NUCLEOTIDE SEQUENCE [LARGE SCALE GENOMIC DNA]</scope>
    <source>
        <strain evidence="3 4">CT1112</strain>
    </source>
</reference>
<dbReference type="Proteomes" id="UP000014155">
    <property type="component" value="Unassembled WGS sequence"/>
</dbReference>
<evidence type="ECO:0000313" key="4">
    <source>
        <dbReference type="Proteomes" id="UP000014155"/>
    </source>
</evidence>
<dbReference type="GO" id="GO:0015833">
    <property type="term" value="P:peptide transport"/>
    <property type="evidence" value="ECO:0007669"/>
    <property type="project" value="TreeGrafter"/>
</dbReference>
<dbReference type="AlphaFoldDB" id="S0FLR1"/>
<evidence type="ECO:0000313" key="3">
    <source>
        <dbReference type="EMBL" id="EMS71256.1"/>
    </source>
</evidence>
<evidence type="ECO:0000256" key="1">
    <source>
        <dbReference type="SAM" id="SignalP"/>
    </source>
</evidence>
<dbReference type="EMBL" id="AORV01000040">
    <property type="protein sequence ID" value="EMS71256.1"/>
    <property type="molecule type" value="Genomic_DNA"/>
</dbReference>
<evidence type="ECO:0000259" key="2">
    <source>
        <dbReference type="Pfam" id="PF00496"/>
    </source>
</evidence>
<dbReference type="CDD" id="cd00995">
    <property type="entry name" value="PBP2_NikA_DppA_OppA_like"/>
    <property type="match status" value="1"/>
</dbReference>
<dbReference type="eggNOG" id="COG0747">
    <property type="taxonomic scope" value="Bacteria"/>
</dbReference>
<name>S0FLR1_RUMCE</name>